<evidence type="ECO:0000313" key="1">
    <source>
        <dbReference type="EMBL" id="OGM26342.1"/>
    </source>
</evidence>
<reference evidence="1 2" key="1">
    <citation type="journal article" date="2016" name="Nat. Commun.">
        <title>Thousands of microbial genomes shed light on interconnected biogeochemical processes in an aquifer system.</title>
        <authorList>
            <person name="Anantharaman K."/>
            <person name="Brown C.T."/>
            <person name="Hug L.A."/>
            <person name="Sharon I."/>
            <person name="Castelle C.J."/>
            <person name="Probst A.J."/>
            <person name="Thomas B.C."/>
            <person name="Singh A."/>
            <person name="Wilkins M.J."/>
            <person name="Karaoz U."/>
            <person name="Brodie E.L."/>
            <person name="Williams K.H."/>
            <person name="Hubbard S.S."/>
            <person name="Banfield J.F."/>
        </authorList>
    </citation>
    <scope>NUCLEOTIDE SEQUENCE [LARGE SCALE GENOMIC DNA]</scope>
</reference>
<proteinExistence type="predicted"/>
<dbReference type="AlphaFoldDB" id="A0A1F7YGF3"/>
<gene>
    <name evidence="1" type="ORF">A2628_03205</name>
</gene>
<accession>A0A1F7YGF3</accession>
<dbReference type="Proteomes" id="UP000179221">
    <property type="component" value="Unassembled WGS sequence"/>
</dbReference>
<sequence length="103" mass="11973">MERYNPEEEAAKLRSYEISNLLMSGDEKKVIRLVQSICDRKGLSIYAKWVVGRMESRYRKSSVTAEDIEKVALYLAREHFSAEDIVEAAKEKYKNGINKRKRG</sequence>
<dbReference type="EMBL" id="MGGL01000013">
    <property type="protein sequence ID" value="OGM26342.1"/>
    <property type="molecule type" value="Genomic_DNA"/>
</dbReference>
<evidence type="ECO:0000313" key="2">
    <source>
        <dbReference type="Proteomes" id="UP000179221"/>
    </source>
</evidence>
<comment type="caution">
    <text evidence="1">The sequence shown here is derived from an EMBL/GenBank/DDBJ whole genome shotgun (WGS) entry which is preliminary data.</text>
</comment>
<name>A0A1F7YGF3_9BACT</name>
<organism evidence="1 2">
    <name type="scientific">Candidatus Woesebacteria bacterium RIFCSPHIGHO2_01_FULL_40_22</name>
    <dbReference type="NCBI Taxonomy" id="1802499"/>
    <lineage>
        <taxon>Bacteria</taxon>
        <taxon>Candidatus Woeseibacteriota</taxon>
    </lineage>
</organism>
<protein>
    <submittedName>
        <fullName evidence="1">Uncharacterized protein</fullName>
    </submittedName>
</protein>